<organism evidence="3 4">
    <name type="scientific">Sphaerosporella brunnea</name>
    <dbReference type="NCBI Taxonomy" id="1250544"/>
    <lineage>
        <taxon>Eukaryota</taxon>
        <taxon>Fungi</taxon>
        <taxon>Dikarya</taxon>
        <taxon>Ascomycota</taxon>
        <taxon>Pezizomycotina</taxon>
        <taxon>Pezizomycetes</taxon>
        <taxon>Pezizales</taxon>
        <taxon>Pyronemataceae</taxon>
        <taxon>Sphaerosporella</taxon>
    </lineage>
</organism>
<protein>
    <submittedName>
        <fullName evidence="3">Uncharacterized protein</fullName>
    </submittedName>
</protein>
<dbReference type="PANTHER" id="PTHR35204:SF1">
    <property type="entry name" value="ENTEROTOXIN"/>
    <property type="match status" value="1"/>
</dbReference>
<evidence type="ECO:0000313" key="4">
    <source>
        <dbReference type="Proteomes" id="UP000326924"/>
    </source>
</evidence>
<sequence>MLHLLSLVVSVCAHLVHGAAPQTPLHHSDYTSISPSESASVSDNNPSFIFRSVNGLLRQLPNTFSPNGFSVVPATIPAFTNLYHARKDSGPIPKVEWVAFDAEMSYGIMGGRGGETWMHTYMTTRDVRVLVFDGMSAALMGERGTLDSQKVFLYGEVKNDTGRRPGREGGGGHGEPGPVFDEYTRAEDLCRWAASLEGARIEGFVRMNAGFEAVWCDFENSDSWKLVSKLNVTAPAKAIDRLLDTPPDRRPPGGPPYGPPRDGRGVPWSNAAVWEWIRSATWHYSLSPESRVIPDTCRFFTYYSPDFASFPHDLTTRKDFSHRLVNVTKEDAAAFKAQIGESLVATDMPCSGLDWQRVTQDIMERYGGRIKELEIVLSSNTTNATTKAEKAGILAFGGIMPFVSDSKRDGAQERCSTAYTAFIPEGSLSPQEVLLRHTVEQVVGRICQLFISVYFEQLEHPPSEYGVLGWKRNTVELVEWLDWDMWRRCERQCAWDEVCAVPLWPVLGMFDWDERITPECVNSTVLQNRRRSPPGKNWAVLHA</sequence>
<feature type="signal peptide" evidence="2">
    <location>
        <begin position="1"/>
        <end position="18"/>
    </location>
</feature>
<dbReference type="FunCoup" id="A0A5J5EFX6">
    <property type="interactions" value="13"/>
</dbReference>
<dbReference type="InParanoid" id="A0A5J5EFX6"/>
<keyword evidence="4" id="KW-1185">Reference proteome</keyword>
<dbReference type="Proteomes" id="UP000326924">
    <property type="component" value="Unassembled WGS sequence"/>
</dbReference>
<accession>A0A5J5EFX6</accession>
<feature type="chain" id="PRO_5023827852" evidence="2">
    <location>
        <begin position="19"/>
        <end position="543"/>
    </location>
</feature>
<reference evidence="3 4" key="1">
    <citation type="submission" date="2019-09" db="EMBL/GenBank/DDBJ databases">
        <title>Draft genome of the ectomycorrhizal ascomycete Sphaerosporella brunnea.</title>
        <authorList>
            <consortium name="DOE Joint Genome Institute"/>
            <person name="Benucci G.M."/>
            <person name="Marozzi G."/>
            <person name="Antonielli L."/>
            <person name="Sanchez S."/>
            <person name="Marco P."/>
            <person name="Wang X."/>
            <person name="Falini L.B."/>
            <person name="Barry K."/>
            <person name="Haridas S."/>
            <person name="Lipzen A."/>
            <person name="Labutti K."/>
            <person name="Grigoriev I.V."/>
            <person name="Murat C."/>
            <person name="Martin F."/>
            <person name="Albertini E."/>
            <person name="Donnini D."/>
            <person name="Bonito G."/>
        </authorList>
    </citation>
    <scope>NUCLEOTIDE SEQUENCE [LARGE SCALE GENOMIC DNA]</scope>
    <source>
        <strain evidence="3 4">Sb_GMNB300</strain>
    </source>
</reference>
<evidence type="ECO:0000313" key="3">
    <source>
        <dbReference type="EMBL" id="KAA8893836.1"/>
    </source>
</evidence>
<dbReference type="OrthoDB" id="10261782at2759"/>
<comment type="caution">
    <text evidence="3">The sequence shown here is derived from an EMBL/GenBank/DDBJ whole genome shotgun (WGS) entry which is preliminary data.</text>
</comment>
<name>A0A5J5EFX6_9PEZI</name>
<keyword evidence="2" id="KW-0732">Signal</keyword>
<proteinExistence type="predicted"/>
<gene>
    <name evidence="3" type="ORF">FN846DRAFT_977158</name>
</gene>
<evidence type="ECO:0000256" key="2">
    <source>
        <dbReference type="SAM" id="SignalP"/>
    </source>
</evidence>
<dbReference type="AlphaFoldDB" id="A0A5J5EFX6"/>
<dbReference type="EMBL" id="VXIS01000396">
    <property type="protein sequence ID" value="KAA8893836.1"/>
    <property type="molecule type" value="Genomic_DNA"/>
</dbReference>
<dbReference type="PANTHER" id="PTHR35204">
    <property type="entry name" value="YALI0A21131P"/>
    <property type="match status" value="1"/>
</dbReference>
<evidence type="ECO:0000256" key="1">
    <source>
        <dbReference type="SAM" id="MobiDB-lite"/>
    </source>
</evidence>
<feature type="compositionally biased region" description="Basic and acidic residues" evidence="1">
    <location>
        <begin position="240"/>
        <end position="251"/>
    </location>
</feature>
<feature type="region of interest" description="Disordered" evidence="1">
    <location>
        <begin position="160"/>
        <end position="179"/>
    </location>
</feature>
<feature type="region of interest" description="Disordered" evidence="1">
    <location>
        <begin position="240"/>
        <end position="264"/>
    </location>
</feature>
<dbReference type="InterPro" id="IPR038921">
    <property type="entry name" value="YOR389W-like"/>
</dbReference>